<gene>
    <name evidence="2" type="ORF">ACFQMN_02345</name>
</gene>
<evidence type="ECO:0000256" key="1">
    <source>
        <dbReference type="SAM" id="Phobius"/>
    </source>
</evidence>
<evidence type="ECO:0000313" key="2">
    <source>
        <dbReference type="EMBL" id="MFC7319726.1"/>
    </source>
</evidence>
<proteinExistence type="predicted"/>
<organism evidence="2 3">
    <name type="scientific">Halobacillus campisalis</name>
    <dbReference type="NCBI Taxonomy" id="435909"/>
    <lineage>
        <taxon>Bacteria</taxon>
        <taxon>Bacillati</taxon>
        <taxon>Bacillota</taxon>
        <taxon>Bacilli</taxon>
        <taxon>Bacillales</taxon>
        <taxon>Bacillaceae</taxon>
        <taxon>Halobacillus</taxon>
    </lineage>
</organism>
<feature type="transmembrane region" description="Helical" evidence="1">
    <location>
        <begin position="20"/>
        <end position="36"/>
    </location>
</feature>
<protein>
    <submittedName>
        <fullName evidence="2">Uncharacterized protein</fullName>
    </submittedName>
</protein>
<dbReference type="RefSeq" id="WP_289215507.1">
    <property type="nucleotide sequence ID" value="NZ_JAPVRC010000003.1"/>
</dbReference>
<dbReference type="EMBL" id="JBHTBY010000001">
    <property type="protein sequence ID" value="MFC7319726.1"/>
    <property type="molecule type" value="Genomic_DNA"/>
</dbReference>
<accession>A0ABW2K159</accession>
<keyword evidence="3" id="KW-1185">Reference proteome</keyword>
<evidence type="ECO:0000313" key="3">
    <source>
        <dbReference type="Proteomes" id="UP001596494"/>
    </source>
</evidence>
<dbReference type="Proteomes" id="UP001596494">
    <property type="component" value="Unassembled WGS sequence"/>
</dbReference>
<keyword evidence="1" id="KW-0472">Membrane</keyword>
<comment type="caution">
    <text evidence="2">The sequence shown here is derived from an EMBL/GenBank/DDBJ whole genome shotgun (WGS) entry which is preliminary data.</text>
</comment>
<keyword evidence="1" id="KW-1133">Transmembrane helix</keyword>
<sequence length="64" mass="7802">MSEWWKSKKEVLRRKKRDDGRFYIVDFMIELLIYIPELLFLPIRLIILLGRAISKVIIHIFDLV</sequence>
<reference evidence="3" key="1">
    <citation type="journal article" date="2019" name="Int. J. Syst. Evol. Microbiol.">
        <title>The Global Catalogue of Microorganisms (GCM) 10K type strain sequencing project: providing services to taxonomists for standard genome sequencing and annotation.</title>
        <authorList>
            <consortium name="The Broad Institute Genomics Platform"/>
            <consortium name="The Broad Institute Genome Sequencing Center for Infectious Disease"/>
            <person name="Wu L."/>
            <person name="Ma J."/>
        </authorList>
    </citation>
    <scope>NUCLEOTIDE SEQUENCE [LARGE SCALE GENOMIC DNA]</scope>
    <source>
        <strain evidence="3">CCUG 73951</strain>
    </source>
</reference>
<keyword evidence="1" id="KW-0812">Transmembrane</keyword>
<name>A0ABW2K159_9BACI</name>